<evidence type="ECO:0000313" key="2">
    <source>
        <dbReference type="EMBL" id="PSC69586.1"/>
    </source>
</evidence>
<accession>A0A2P6V668</accession>
<evidence type="ECO:0000313" key="3">
    <source>
        <dbReference type="Proteomes" id="UP000239649"/>
    </source>
</evidence>
<feature type="transmembrane region" description="Helical" evidence="1">
    <location>
        <begin position="32"/>
        <end position="49"/>
    </location>
</feature>
<sequence>MFLLKLAAISVTLGAAIKYGSLLTDLAFTPNAGVATAIVAAPSLIWAAFKLSEQDK</sequence>
<dbReference type="AlphaFoldDB" id="A0A2P6V668"/>
<reference evidence="2 3" key="1">
    <citation type="journal article" date="2018" name="Plant J.">
        <title>Genome sequences of Chlorella sorokiniana UTEX 1602 and Micractinium conductrix SAG 241.80: implications to maltose excretion by a green alga.</title>
        <authorList>
            <person name="Arriola M.B."/>
            <person name="Velmurugan N."/>
            <person name="Zhang Y."/>
            <person name="Plunkett M.H."/>
            <person name="Hondzo H."/>
            <person name="Barney B.M."/>
        </authorList>
    </citation>
    <scope>NUCLEOTIDE SEQUENCE [LARGE SCALE GENOMIC DNA]</scope>
    <source>
        <strain evidence="2 3">SAG 241.80</strain>
    </source>
</reference>
<keyword evidence="1" id="KW-0812">Transmembrane</keyword>
<dbReference type="OrthoDB" id="513929at2759"/>
<proteinExistence type="predicted"/>
<organism evidence="2 3">
    <name type="scientific">Micractinium conductrix</name>
    <dbReference type="NCBI Taxonomy" id="554055"/>
    <lineage>
        <taxon>Eukaryota</taxon>
        <taxon>Viridiplantae</taxon>
        <taxon>Chlorophyta</taxon>
        <taxon>core chlorophytes</taxon>
        <taxon>Trebouxiophyceae</taxon>
        <taxon>Chlorellales</taxon>
        <taxon>Chlorellaceae</taxon>
        <taxon>Chlorella clade</taxon>
        <taxon>Micractinium</taxon>
    </lineage>
</organism>
<comment type="caution">
    <text evidence="2">The sequence shown here is derived from an EMBL/GenBank/DDBJ whole genome shotgun (WGS) entry which is preliminary data.</text>
</comment>
<keyword evidence="1" id="KW-1133">Transmembrane helix</keyword>
<protein>
    <submittedName>
        <fullName evidence="2">Thiamine biosynthesis</fullName>
    </submittedName>
</protein>
<name>A0A2P6V668_9CHLO</name>
<gene>
    <name evidence="2" type="ORF">C2E20_6845</name>
</gene>
<dbReference type="Proteomes" id="UP000239649">
    <property type="component" value="Unassembled WGS sequence"/>
</dbReference>
<evidence type="ECO:0000256" key="1">
    <source>
        <dbReference type="SAM" id="Phobius"/>
    </source>
</evidence>
<dbReference type="EMBL" id="LHPF02000025">
    <property type="protein sequence ID" value="PSC69586.1"/>
    <property type="molecule type" value="Genomic_DNA"/>
</dbReference>
<keyword evidence="3" id="KW-1185">Reference proteome</keyword>
<keyword evidence="1" id="KW-0472">Membrane</keyword>